<evidence type="ECO:0000259" key="6">
    <source>
        <dbReference type="Pfam" id="PF07007"/>
    </source>
</evidence>
<evidence type="ECO:0000313" key="9">
    <source>
        <dbReference type="Proteomes" id="UP000305874"/>
    </source>
</evidence>
<dbReference type="Proteomes" id="UP000305874">
    <property type="component" value="Unassembled WGS sequence"/>
</dbReference>
<gene>
    <name evidence="8" type="ORF">CWC05_01870</name>
</gene>
<keyword evidence="3" id="KW-0564">Palmitate</keyword>
<dbReference type="InterPro" id="IPR009739">
    <property type="entry name" value="LprI-like_N"/>
</dbReference>
<dbReference type="InterPro" id="IPR018660">
    <property type="entry name" value="MliC"/>
</dbReference>
<evidence type="ECO:0000256" key="2">
    <source>
        <dbReference type="ARBA" id="ARBA00023136"/>
    </source>
</evidence>
<dbReference type="RefSeq" id="WP_138547194.1">
    <property type="nucleotide sequence ID" value="NZ_PNCG01000002.1"/>
</dbReference>
<protein>
    <recommendedName>
        <fullName evidence="10">C-type lysozyme inhibitor domain-containing protein</fullName>
    </recommendedName>
</protein>
<evidence type="ECO:0000259" key="7">
    <source>
        <dbReference type="Pfam" id="PF09864"/>
    </source>
</evidence>
<accession>A0A5S3Z8K4</accession>
<feature type="chain" id="PRO_5024298167" description="C-type lysozyme inhibitor domain-containing protein" evidence="5">
    <location>
        <begin position="22"/>
        <end position="271"/>
    </location>
</feature>
<evidence type="ECO:0000256" key="5">
    <source>
        <dbReference type="SAM" id="SignalP"/>
    </source>
</evidence>
<name>A0A5S3Z8K4_9GAMM</name>
<evidence type="ECO:0000256" key="1">
    <source>
        <dbReference type="ARBA" id="ARBA00022729"/>
    </source>
</evidence>
<sequence>MKRLAIVTAVLTLAACHVATAPSGEPPPAETPLPTQCTQANLNAIEQLVSTSDGSGHGPDIGTTEWANSVEYRLDINNRADKPPLLTPKWCKWVASQANTSASFNCKQAQSDIARQVCQSPRLSELDAQLATTFEKALAQSDSDKHKSTLRAMQRGWIKGRDACWQADNVKQCIIDAYQHRNASLQVQYQLTTAVDHLQYDCEGKQVSVDFYDTTPQFIALREGEQQWLMQRVIAASGAKYQGRNQVFWQKGDSAFVQWQYNTPMQQCTLR</sequence>
<keyword evidence="2" id="KW-0472">Membrane</keyword>
<keyword evidence="4" id="KW-0449">Lipoprotein</keyword>
<dbReference type="InterPro" id="IPR036328">
    <property type="entry name" value="MliC_sf"/>
</dbReference>
<dbReference type="Pfam" id="PF09864">
    <property type="entry name" value="MliC"/>
    <property type="match status" value="1"/>
</dbReference>
<comment type="caution">
    <text evidence="8">The sequence shown here is derived from an EMBL/GenBank/DDBJ whole genome shotgun (WGS) entry which is preliminary data.</text>
</comment>
<feature type="domain" description="Lysozyme inhibitor LprI-like N-terminal" evidence="6">
    <location>
        <begin position="106"/>
        <end position="183"/>
    </location>
</feature>
<feature type="domain" description="C-type lysozyme inhibitor" evidence="7">
    <location>
        <begin position="200"/>
        <end position="265"/>
    </location>
</feature>
<dbReference type="PANTHER" id="PTHR37549">
    <property type="entry name" value="LIPOPROTEIN LPRI"/>
    <property type="match status" value="1"/>
</dbReference>
<evidence type="ECO:0000313" key="8">
    <source>
        <dbReference type="EMBL" id="TMP88210.1"/>
    </source>
</evidence>
<organism evidence="8 9">
    <name type="scientific">Pseudoalteromonas ruthenica</name>
    <dbReference type="NCBI Taxonomy" id="151081"/>
    <lineage>
        <taxon>Bacteria</taxon>
        <taxon>Pseudomonadati</taxon>
        <taxon>Pseudomonadota</taxon>
        <taxon>Gammaproteobacteria</taxon>
        <taxon>Alteromonadales</taxon>
        <taxon>Pseudoalteromonadaceae</taxon>
        <taxon>Pseudoalteromonas</taxon>
    </lineage>
</organism>
<dbReference type="EMBL" id="PNCG01000002">
    <property type="protein sequence ID" value="TMP88210.1"/>
    <property type="molecule type" value="Genomic_DNA"/>
</dbReference>
<reference evidence="8 9" key="1">
    <citation type="submission" date="2017-12" db="EMBL/GenBank/DDBJ databases">
        <authorList>
            <person name="Paulsen S."/>
            <person name="Gram L.K."/>
        </authorList>
    </citation>
    <scope>NUCLEOTIDE SEQUENCE [LARGE SCALE GENOMIC DNA]</scope>
    <source>
        <strain evidence="8 9">S2897</strain>
    </source>
</reference>
<keyword evidence="1 5" id="KW-0732">Signal</keyword>
<dbReference type="GO" id="GO:0005576">
    <property type="term" value="C:extracellular region"/>
    <property type="evidence" value="ECO:0007669"/>
    <property type="project" value="TreeGrafter"/>
</dbReference>
<dbReference type="Gene3D" id="1.20.1270.180">
    <property type="match status" value="1"/>
</dbReference>
<dbReference type="PANTHER" id="PTHR37549:SF1">
    <property type="entry name" value="LIPOPROTEIN LPRI"/>
    <property type="match status" value="1"/>
</dbReference>
<feature type="signal peptide" evidence="5">
    <location>
        <begin position="1"/>
        <end position="21"/>
    </location>
</feature>
<dbReference type="Pfam" id="PF07007">
    <property type="entry name" value="LprI"/>
    <property type="match status" value="1"/>
</dbReference>
<evidence type="ECO:0008006" key="10">
    <source>
        <dbReference type="Google" id="ProtNLM"/>
    </source>
</evidence>
<dbReference type="InterPro" id="IPR052755">
    <property type="entry name" value="Lysozyme_Inhibitor_LprI"/>
</dbReference>
<evidence type="ECO:0000256" key="3">
    <source>
        <dbReference type="ARBA" id="ARBA00023139"/>
    </source>
</evidence>
<dbReference type="Gene3D" id="2.40.128.200">
    <property type="match status" value="1"/>
</dbReference>
<proteinExistence type="predicted"/>
<dbReference type="PROSITE" id="PS51257">
    <property type="entry name" value="PROKAR_LIPOPROTEIN"/>
    <property type="match status" value="1"/>
</dbReference>
<evidence type="ECO:0000256" key="4">
    <source>
        <dbReference type="ARBA" id="ARBA00023288"/>
    </source>
</evidence>
<dbReference type="SUPFAM" id="SSF141488">
    <property type="entry name" value="YdhA-like"/>
    <property type="match status" value="1"/>
</dbReference>
<dbReference type="AlphaFoldDB" id="A0A5S3Z8K4"/>
<reference evidence="9" key="2">
    <citation type="submission" date="2019-06" db="EMBL/GenBank/DDBJ databases">
        <title>Co-occurence of chitin degradation, pigmentation and bioactivity in marine Pseudoalteromonas.</title>
        <authorList>
            <person name="Sonnenschein E.C."/>
            <person name="Bech P.K."/>
        </authorList>
    </citation>
    <scope>NUCLEOTIDE SEQUENCE [LARGE SCALE GENOMIC DNA]</scope>
    <source>
        <strain evidence="9">S2897</strain>
    </source>
</reference>